<evidence type="ECO:0000256" key="1">
    <source>
        <dbReference type="SAM" id="MobiDB-lite"/>
    </source>
</evidence>
<evidence type="ECO:0000259" key="2">
    <source>
        <dbReference type="PROSITE" id="PS51781"/>
    </source>
</evidence>
<feature type="region of interest" description="Disordered" evidence="1">
    <location>
        <begin position="48"/>
        <end position="111"/>
    </location>
</feature>
<sequence>MIVRGTMLMTFLLLGVAWWQLSGGSDFEPGEHGVTILAEVKPSAPQVRLPGSTLTVRRTDPAPEPAAEPRVSSLAPRDPLPSKTVRVPDPAPEPVAPEPEVVAPAPEPSVPDPEDEIAAALADAIVKDNTPPPAPDAAEPADEIARSLADALGPGVIPESVGPDDPIPQIAGLGDGAPLGSRVGEGAAPVVAPDARDLRIVTGTRVNLRGGPATSYDVITQLFEGDEVEVLDDTGDGWVRLRVLTGLDEAIGWMSDDFLQAAD</sequence>
<dbReference type="PROSITE" id="PS51781">
    <property type="entry name" value="SH3B"/>
    <property type="match status" value="1"/>
</dbReference>
<reference evidence="3 4" key="1">
    <citation type="submission" date="2014-10" db="EMBL/GenBank/DDBJ databases">
        <title>Genome sequence of Ponticoccus sp. strain UMTAT08 isolated from clonal culture of toxic dinoflagellate Alexandrium tamiyavanichii.</title>
        <authorList>
            <person name="Gan H.Y."/>
            <person name="Muhd D.-D."/>
            <person name="Mohd Noor M.E."/>
            <person name="Yeong Y.S."/>
            <person name="Usup G."/>
        </authorList>
    </citation>
    <scope>NUCLEOTIDE SEQUENCE [LARGE SCALE GENOMIC DNA]</scope>
    <source>
        <strain evidence="3 4">UMTAT08</strain>
    </source>
</reference>
<dbReference type="RefSeq" id="WP_052244269.1">
    <property type="nucleotide sequence ID" value="NZ_JSUQ01000002.1"/>
</dbReference>
<dbReference type="PATRIC" id="fig|1515334.3.peg.776"/>
<keyword evidence="4" id="KW-1185">Reference proteome</keyword>
<dbReference type="EMBL" id="JSUQ01000002">
    <property type="protein sequence ID" value="KHQ54925.1"/>
    <property type="molecule type" value="Genomic_DNA"/>
</dbReference>
<evidence type="ECO:0000313" key="4">
    <source>
        <dbReference type="Proteomes" id="UP000030960"/>
    </source>
</evidence>
<name>A0A0B3RVK9_9RHOB</name>
<dbReference type="Pfam" id="PF08239">
    <property type="entry name" value="SH3_3"/>
    <property type="match status" value="1"/>
</dbReference>
<dbReference type="Proteomes" id="UP000030960">
    <property type="component" value="Unassembled WGS sequence"/>
</dbReference>
<dbReference type="InterPro" id="IPR003646">
    <property type="entry name" value="SH3-like_bac-type"/>
</dbReference>
<organism evidence="3 4">
    <name type="scientific">Mameliella alba</name>
    <dbReference type="NCBI Taxonomy" id="561184"/>
    <lineage>
        <taxon>Bacteria</taxon>
        <taxon>Pseudomonadati</taxon>
        <taxon>Pseudomonadota</taxon>
        <taxon>Alphaproteobacteria</taxon>
        <taxon>Rhodobacterales</taxon>
        <taxon>Roseobacteraceae</taxon>
        <taxon>Mameliella</taxon>
    </lineage>
</organism>
<dbReference type="OrthoDB" id="7433551at2"/>
<accession>A0A0B3RVK9</accession>
<comment type="caution">
    <text evidence="3">The sequence shown here is derived from an EMBL/GenBank/DDBJ whole genome shotgun (WGS) entry which is preliminary data.</text>
</comment>
<protein>
    <submittedName>
        <fullName evidence="3">SH3, type 3</fullName>
    </submittedName>
</protein>
<evidence type="ECO:0000313" key="3">
    <source>
        <dbReference type="EMBL" id="KHQ54925.1"/>
    </source>
</evidence>
<dbReference type="AlphaFoldDB" id="A0A0B3RVK9"/>
<feature type="domain" description="SH3b" evidence="2">
    <location>
        <begin position="196"/>
        <end position="263"/>
    </location>
</feature>
<dbReference type="STRING" id="561184.SAMN05216376_12342"/>
<gene>
    <name evidence="3" type="ORF">OA50_00762</name>
</gene>
<dbReference type="Gene3D" id="2.30.30.40">
    <property type="entry name" value="SH3 Domains"/>
    <property type="match status" value="1"/>
</dbReference>
<proteinExistence type="predicted"/>
<dbReference type="SMART" id="SM00287">
    <property type="entry name" value="SH3b"/>
    <property type="match status" value="1"/>
</dbReference>